<proteinExistence type="inferred from homology"/>
<dbReference type="PROSITE" id="PS51332">
    <property type="entry name" value="B12_BINDING"/>
    <property type="match status" value="1"/>
</dbReference>
<dbReference type="InterPro" id="IPR036594">
    <property type="entry name" value="Meth_synthase_dom"/>
</dbReference>
<dbReference type="PANTHER" id="PTHR45833">
    <property type="entry name" value="METHIONINE SYNTHASE"/>
    <property type="match status" value="1"/>
</dbReference>
<comment type="similarity">
    <text evidence="1">Belongs to the phycobiliprotein family.</text>
</comment>
<evidence type="ECO:0000256" key="3">
    <source>
        <dbReference type="ARBA" id="ARBA00022991"/>
    </source>
</evidence>
<protein>
    <submittedName>
        <fullName evidence="7">Methanogenic corrinoid protein MtbC1</fullName>
    </submittedName>
</protein>
<dbReference type="InterPro" id="IPR050554">
    <property type="entry name" value="Met_Synthase/Corrinoid"/>
</dbReference>
<dbReference type="InterPro" id="IPR006158">
    <property type="entry name" value="Cobalamin-bd"/>
</dbReference>
<comment type="caution">
    <text evidence="7">The sequence shown here is derived from an EMBL/GenBank/DDBJ whole genome shotgun (WGS) entry which is preliminary data.</text>
</comment>
<dbReference type="Pfam" id="PF02607">
    <property type="entry name" value="B12-binding_2"/>
    <property type="match status" value="1"/>
</dbReference>
<dbReference type="SUPFAM" id="SSF46458">
    <property type="entry name" value="Globin-like"/>
    <property type="match status" value="1"/>
</dbReference>
<dbReference type="PANTHER" id="PTHR45833:SF1">
    <property type="entry name" value="METHIONINE SYNTHASE"/>
    <property type="match status" value="1"/>
</dbReference>
<dbReference type="Gene3D" id="3.40.50.280">
    <property type="entry name" value="Cobalamin-binding domain"/>
    <property type="match status" value="1"/>
</dbReference>
<evidence type="ECO:0000256" key="1">
    <source>
        <dbReference type="ARBA" id="ARBA00008182"/>
    </source>
</evidence>
<sequence>MSRTEIRNYILENRRLLIDKIMAEQMQLNPELKAKYNSAMLEKARNDTSHNLNYLAQAVFINEKSIFLNYYNWLYTVLKERGIGVELLKNHLQAIKNVLKQELSQEDFNYLTGFLNEAEQSLSSPENHYQSFISDENHLKKEAEKYLALVIEMEREKAVKHILDLVDRGISIENIYLDIFQITQYEIGRLWQLNQLSVAQEHYATSVTQLAMSQLYPKIFNSFKKGKKALTTCIGDELHELGIRMVADLLELSGWDTIHLGANTPAGEILKLLEEKRINILALSATTPNQLAETQSLIKAVRNNDKLSSVKIMVGGRLFMQNNGLWQKIGADTFASNAKEAVKAADAIL</sequence>
<gene>
    <name evidence="7" type="ORF">C8C76_14212</name>
</gene>
<keyword evidence="2" id="KW-0479">Metal-binding</keyword>
<dbReference type="RefSeq" id="WP_108142345.1">
    <property type="nucleotide sequence ID" value="NZ_QAXS01000042.1"/>
</dbReference>
<evidence type="ECO:0000259" key="6">
    <source>
        <dbReference type="PROSITE" id="PS51332"/>
    </source>
</evidence>
<evidence type="ECO:0000313" key="8">
    <source>
        <dbReference type="Proteomes" id="UP000244089"/>
    </source>
</evidence>
<evidence type="ECO:0000256" key="2">
    <source>
        <dbReference type="ARBA" id="ARBA00022723"/>
    </source>
</evidence>
<accession>A0A2T5RG27</accession>
<evidence type="ECO:0000313" key="7">
    <source>
        <dbReference type="EMBL" id="PTV93375.1"/>
    </source>
</evidence>
<dbReference type="InterPro" id="IPR009050">
    <property type="entry name" value="Globin-like_sf"/>
</dbReference>
<keyword evidence="3" id="KW-0157">Chromophore</keyword>
<keyword evidence="4" id="KW-0170">Cobalt</keyword>
<feature type="domain" description="B12-binding" evidence="6">
    <location>
        <begin position="226"/>
        <end position="349"/>
    </location>
</feature>
<dbReference type="Pfam" id="PF02310">
    <property type="entry name" value="B12-binding"/>
    <property type="match status" value="1"/>
</dbReference>
<dbReference type="GO" id="GO:0050667">
    <property type="term" value="P:homocysteine metabolic process"/>
    <property type="evidence" value="ECO:0007669"/>
    <property type="project" value="TreeGrafter"/>
</dbReference>
<organism evidence="7 8">
    <name type="scientific">Halanaerobium saccharolyticum</name>
    <dbReference type="NCBI Taxonomy" id="43595"/>
    <lineage>
        <taxon>Bacteria</taxon>
        <taxon>Bacillati</taxon>
        <taxon>Bacillota</taxon>
        <taxon>Clostridia</taxon>
        <taxon>Halanaerobiales</taxon>
        <taxon>Halanaerobiaceae</taxon>
        <taxon>Halanaerobium</taxon>
    </lineage>
</organism>
<dbReference type="AlphaFoldDB" id="A0A2T5RG27"/>
<reference evidence="7 8" key="1">
    <citation type="submission" date="2018-04" db="EMBL/GenBank/DDBJ databases">
        <title>Subsurface microbial communities from deep shales in Ohio and West Virginia, USA.</title>
        <authorList>
            <person name="Wrighton K."/>
        </authorList>
    </citation>
    <scope>NUCLEOTIDE SEQUENCE [LARGE SCALE GENOMIC DNA]</scope>
    <source>
        <strain evidence="7 8">WC1</strain>
    </source>
</reference>
<dbReference type="OrthoDB" id="9759220at2"/>
<keyword evidence="5" id="KW-0089">Bile pigment</keyword>
<dbReference type="EMBL" id="QAXS01000042">
    <property type="protein sequence ID" value="PTV93375.1"/>
    <property type="molecule type" value="Genomic_DNA"/>
</dbReference>
<dbReference type="SUPFAM" id="SSF52242">
    <property type="entry name" value="Cobalamin (vitamin B12)-binding domain"/>
    <property type="match status" value="1"/>
</dbReference>
<evidence type="ECO:0000256" key="4">
    <source>
        <dbReference type="ARBA" id="ARBA00023285"/>
    </source>
</evidence>
<dbReference type="GO" id="GO:0046653">
    <property type="term" value="P:tetrahydrofolate metabolic process"/>
    <property type="evidence" value="ECO:0007669"/>
    <property type="project" value="TreeGrafter"/>
</dbReference>
<name>A0A2T5RG27_9FIRM</name>
<dbReference type="GO" id="GO:0046872">
    <property type="term" value="F:metal ion binding"/>
    <property type="evidence" value="ECO:0007669"/>
    <property type="project" value="UniProtKB-KW"/>
</dbReference>
<evidence type="ECO:0000256" key="5">
    <source>
        <dbReference type="ARBA" id="ARBA00023307"/>
    </source>
</evidence>
<dbReference type="InterPro" id="IPR036724">
    <property type="entry name" value="Cobalamin-bd_sf"/>
</dbReference>
<dbReference type="Gene3D" id="1.10.1240.10">
    <property type="entry name" value="Methionine synthase domain"/>
    <property type="match status" value="1"/>
</dbReference>
<dbReference type="GO" id="GO:0005829">
    <property type="term" value="C:cytosol"/>
    <property type="evidence" value="ECO:0007669"/>
    <property type="project" value="TreeGrafter"/>
</dbReference>
<dbReference type="Gene3D" id="1.10.490.20">
    <property type="entry name" value="Phycocyanins"/>
    <property type="match status" value="1"/>
</dbReference>
<dbReference type="InterPro" id="IPR003759">
    <property type="entry name" value="Cbl-bd_cap"/>
</dbReference>
<dbReference type="GO" id="GO:0008705">
    <property type="term" value="F:methionine synthase activity"/>
    <property type="evidence" value="ECO:0007669"/>
    <property type="project" value="TreeGrafter"/>
</dbReference>
<dbReference type="Proteomes" id="UP000244089">
    <property type="component" value="Unassembled WGS sequence"/>
</dbReference>
<dbReference type="GO" id="GO:0031419">
    <property type="term" value="F:cobalamin binding"/>
    <property type="evidence" value="ECO:0007669"/>
    <property type="project" value="InterPro"/>
</dbReference>
<dbReference type="InterPro" id="IPR038719">
    <property type="entry name" value="Phycobilisome_asu/bsu_sf"/>
</dbReference>